<keyword evidence="9" id="KW-1133">Transmembrane helix</keyword>
<dbReference type="Pfam" id="PF02518">
    <property type="entry name" value="HATPase_c"/>
    <property type="match status" value="1"/>
</dbReference>
<dbReference type="RefSeq" id="WP_141926239.1">
    <property type="nucleotide sequence ID" value="NZ_VFQC01000003.1"/>
</dbReference>
<dbReference type="GO" id="GO:0000155">
    <property type="term" value="F:phosphorelay sensor kinase activity"/>
    <property type="evidence" value="ECO:0007669"/>
    <property type="project" value="InterPro"/>
</dbReference>
<keyword evidence="5" id="KW-0547">Nucleotide-binding</keyword>
<dbReference type="EC" id="2.7.13.3" evidence="2"/>
<evidence type="ECO:0000256" key="2">
    <source>
        <dbReference type="ARBA" id="ARBA00012438"/>
    </source>
</evidence>
<feature type="domain" description="Histidine kinase/HSP90-like ATPase" evidence="10">
    <location>
        <begin position="375"/>
        <end position="465"/>
    </location>
</feature>
<evidence type="ECO:0000256" key="3">
    <source>
        <dbReference type="ARBA" id="ARBA00022553"/>
    </source>
</evidence>
<dbReference type="Gene3D" id="3.30.565.10">
    <property type="entry name" value="Histidine kinase-like ATPase, C-terminal domain"/>
    <property type="match status" value="1"/>
</dbReference>
<evidence type="ECO:0000256" key="7">
    <source>
        <dbReference type="ARBA" id="ARBA00022840"/>
    </source>
</evidence>
<gene>
    <name evidence="11" type="ORF">FHX37_4559</name>
</gene>
<dbReference type="GO" id="GO:0005524">
    <property type="term" value="F:ATP binding"/>
    <property type="evidence" value="ECO:0007669"/>
    <property type="project" value="UniProtKB-KW"/>
</dbReference>
<keyword evidence="12" id="KW-1185">Reference proteome</keyword>
<evidence type="ECO:0000256" key="8">
    <source>
        <dbReference type="ARBA" id="ARBA00023012"/>
    </source>
</evidence>
<accession>A0A543N7M4</accession>
<dbReference type="PANTHER" id="PTHR24421:SF10">
    <property type="entry name" value="NITRATE_NITRITE SENSOR PROTEIN NARQ"/>
    <property type="match status" value="1"/>
</dbReference>
<evidence type="ECO:0000313" key="11">
    <source>
        <dbReference type="EMBL" id="TQN27829.1"/>
    </source>
</evidence>
<dbReference type="CDD" id="cd16917">
    <property type="entry name" value="HATPase_UhpB-NarQ-NarX-like"/>
    <property type="match status" value="1"/>
</dbReference>
<dbReference type="OrthoDB" id="3526306at2"/>
<evidence type="ECO:0000256" key="6">
    <source>
        <dbReference type="ARBA" id="ARBA00022777"/>
    </source>
</evidence>
<evidence type="ECO:0000313" key="12">
    <source>
        <dbReference type="Proteomes" id="UP000317422"/>
    </source>
</evidence>
<keyword evidence="8" id="KW-0902">Two-component regulatory system</keyword>
<feature type="transmembrane region" description="Helical" evidence="9">
    <location>
        <begin position="165"/>
        <end position="190"/>
    </location>
</feature>
<dbReference type="PANTHER" id="PTHR24421">
    <property type="entry name" value="NITRATE/NITRITE SENSOR PROTEIN NARX-RELATED"/>
    <property type="match status" value="1"/>
</dbReference>
<dbReference type="EMBL" id="VFQC01000003">
    <property type="protein sequence ID" value="TQN27829.1"/>
    <property type="molecule type" value="Genomic_DNA"/>
</dbReference>
<protein>
    <recommendedName>
        <fullName evidence="2">histidine kinase</fullName>
        <ecNumber evidence="2">2.7.13.3</ecNumber>
    </recommendedName>
</protein>
<name>A0A543N7M4_9ACTN</name>
<dbReference type="GO" id="GO:0016020">
    <property type="term" value="C:membrane"/>
    <property type="evidence" value="ECO:0007669"/>
    <property type="project" value="InterPro"/>
</dbReference>
<keyword evidence="4" id="KW-0808">Transferase</keyword>
<dbReference type="SMART" id="SM00387">
    <property type="entry name" value="HATPase_c"/>
    <property type="match status" value="1"/>
</dbReference>
<comment type="caution">
    <text evidence="11">The sequence shown here is derived from an EMBL/GenBank/DDBJ whole genome shotgun (WGS) entry which is preliminary data.</text>
</comment>
<proteinExistence type="predicted"/>
<evidence type="ECO:0000256" key="9">
    <source>
        <dbReference type="SAM" id="Phobius"/>
    </source>
</evidence>
<dbReference type="SUPFAM" id="SSF55874">
    <property type="entry name" value="ATPase domain of HSP90 chaperone/DNA topoisomerase II/histidine kinase"/>
    <property type="match status" value="1"/>
</dbReference>
<dbReference type="Gene3D" id="1.20.5.1930">
    <property type="match status" value="1"/>
</dbReference>
<dbReference type="GO" id="GO:0046983">
    <property type="term" value="F:protein dimerization activity"/>
    <property type="evidence" value="ECO:0007669"/>
    <property type="project" value="InterPro"/>
</dbReference>
<dbReference type="InterPro" id="IPR050482">
    <property type="entry name" value="Sensor_HK_TwoCompSys"/>
</dbReference>
<organism evidence="11 12">
    <name type="scientific">Haloactinospora alba</name>
    <dbReference type="NCBI Taxonomy" id="405555"/>
    <lineage>
        <taxon>Bacteria</taxon>
        <taxon>Bacillati</taxon>
        <taxon>Actinomycetota</taxon>
        <taxon>Actinomycetes</taxon>
        <taxon>Streptosporangiales</taxon>
        <taxon>Nocardiopsidaceae</taxon>
        <taxon>Haloactinospora</taxon>
    </lineage>
</organism>
<dbReference type="InterPro" id="IPR003594">
    <property type="entry name" value="HATPase_dom"/>
</dbReference>
<dbReference type="AlphaFoldDB" id="A0A543N7M4"/>
<sequence>MGRTAWAAATAALVPGAATGAAPAGWRERLVGVLHLVTSLALSVLYLLPAALLVAVAAAVSLAGLHLAGAPGVLSGTALAPASDLPAGVLAGLAGGTAVSLTAAATLLARLCCWVQRRRLETVFGVVESGAPDPMAPGSRPARAVSYLYGRDAWSAVARGTAAGAYGALAGGVTVALVEYGAATAAGSLLAVGYAATDPSRAVVGALTPLGQAALGLAGMAAGVWLVPLLVRAEVGLSRRLLFDAPEVRMRRRLLHVEETRSRMVDAAEAERRRIERDLHDGAQQRLLAVTLTLTRARGRFGTDPDTAGELLEQARTEAKAAMAELREVTRGLHPRVLTDHGLGEALPVAAERCPVPVTLEVDLPQRPSPRVEGVVYYAVCEALANVAKHARAHSAAVRVERRDHRRGTVLRLTVTDDGSGGADPDSGTGLYGMRDRVNAVDGTLDVRSTPDEGTVLRADIPWEA</sequence>
<reference evidence="11 12" key="1">
    <citation type="submission" date="2019-06" db="EMBL/GenBank/DDBJ databases">
        <title>Sequencing the genomes of 1000 actinobacteria strains.</title>
        <authorList>
            <person name="Klenk H.-P."/>
        </authorList>
    </citation>
    <scope>NUCLEOTIDE SEQUENCE [LARGE SCALE GENOMIC DNA]</scope>
    <source>
        <strain evidence="11 12">DSM 45015</strain>
    </source>
</reference>
<keyword evidence="7" id="KW-0067">ATP-binding</keyword>
<evidence type="ECO:0000256" key="4">
    <source>
        <dbReference type="ARBA" id="ARBA00022679"/>
    </source>
</evidence>
<keyword evidence="6 11" id="KW-0418">Kinase</keyword>
<evidence type="ECO:0000256" key="1">
    <source>
        <dbReference type="ARBA" id="ARBA00000085"/>
    </source>
</evidence>
<evidence type="ECO:0000259" key="10">
    <source>
        <dbReference type="SMART" id="SM00387"/>
    </source>
</evidence>
<keyword evidence="9" id="KW-0812">Transmembrane</keyword>
<evidence type="ECO:0000256" key="5">
    <source>
        <dbReference type="ARBA" id="ARBA00022741"/>
    </source>
</evidence>
<keyword evidence="3" id="KW-0597">Phosphoprotein</keyword>
<comment type="catalytic activity">
    <reaction evidence="1">
        <text>ATP + protein L-histidine = ADP + protein N-phospho-L-histidine.</text>
        <dbReference type="EC" id="2.7.13.3"/>
    </reaction>
</comment>
<feature type="transmembrane region" description="Helical" evidence="9">
    <location>
        <begin position="53"/>
        <end position="74"/>
    </location>
</feature>
<dbReference type="Proteomes" id="UP000317422">
    <property type="component" value="Unassembled WGS sequence"/>
</dbReference>
<dbReference type="Pfam" id="PF07730">
    <property type="entry name" value="HisKA_3"/>
    <property type="match status" value="1"/>
</dbReference>
<feature type="transmembrane region" description="Helical" evidence="9">
    <location>
        <begin position="86"/>
        <end position="109"/>
    </location>
</feature>
<dbReference type="InterPro" id="IPR011712">
    <property type="entry name" value="Sig_transdc_His_kin_sub3_dim/P"/>
</dbReference>
<keyword evidence="9" id="KW-0472">Membrane</keyword>
<feature type="transmembrane region" description="Helical" evidence="9">
    <location>
        <begin position="210"/>
        <end position="231"/>
    </location>
</feature>
<dbReference type="InterPro" id="IPR036890">
    <property type="entry name" value="HATPase_C_sf"/>
</dbReference>